<name>A0A857DKQ0_9FIRM</name>
<evidence type="ECO:0000256" key="1">
    <source>
        <dbReference type="SAM" id="SignalP"/>
    </source>
</evidence>
<dbReference type="Gene3D" id="6.20.240.60">
    <property type="match status" value="1"/>
</dbReference>
<feature type="signal peptide" evidence="1">
    <location>
        <begin position="1"/>
        <end position="24"/>
    </location>
</feature>
<evidence type="ECO:0000313" key="3">
    <source>
        <dbReference type="EMBL" id="QHA01527.1"/>
    </source>
</evidence>
<dbReference type="AlphaFoldDB" id="A0A857DKQ0"/>
<organism evidence="3 4">
    <name type="scientific">Dehalobacter restrictus</name>
    <dbReference type="NCBI Taxonomy" id="55583"/>
    <lineage>
        <taxon>Bacteria</taxon>
        <taxon>Bacillati</taxon>
        <taxon>Bacillota</taxon>
        <taxon>Clostridia</taxon>
        <taxon>Eubacteriales</taxon>
        <taxon>Desulfitobacteriaceae</taxon>
        <taxon>Dehalobacter</taxon>
    </lineage>
</organism>
<gene>
    <name evidence="3" type="ORF">GQ588_13200</name>
</gene>
<dbReference type="GO" id="GO:0016787">
    <property type="term" value="F:hydrolase activity"/>
    <property type="evidence" value="ECO:0007669"/>
    <property type="project" value="InterPro"/>
</dbReference>
<reference evidence="3 4" key="1">
    <citation type="submission" date="2019-12" db="EMBL/GenBank/DDBJ databases">
        <title>Sequence classification of anaerobic respiratory reductive dehalogenases: First we see many, then we see few.</title>
        <authorList>
            <person name="Molenda O."/>
            <person name="Puentes Jacome L.A."/>
            <person name="Cao X."/>
            <person name="Nesbo C.L."/>
            <person name="Tang S."/>
            <person name="Morson N."/>
            <person name="Patron J."/>
            <person name="Lomheim L."/>
            <person name="Wishart D.S."/>
            <person name="Edwards E.A."/>
        </authorList>
    </citation>
    <scope>NUCLEOTIDE SEQUENCE [LARGE SCALE GENOMIC DNA]</scope>
    <source>
        <strain evidence="3 4">12DCA</strain>
    </source>
</reference>
<dbReference type="InterPro" id="IPR042047">
    <property type="entry name" value="SleB_dom1"/>
</dbReference>
<dbReference type="EMBL" id="CP046996">
    <property type="protein sequence ID" value="QHA01527.1"/>
    <property type="molecule type" value="Genomic_DNA"/>
</dbReference>
<dbReference type="Gene3D" id="1.10.10.2520">
    <property type="entry name" value="Cell wall hydrolase SleB, domain 1"/>
    <property type="match status" value="1"/>
</dbReference>
<proteinExistence type="predicted"/>
<dbReference type="InterPro" id="IPR011105">
    <property type="entry name" value="Cell_wall_hydrolase_SleB"/>
</dbReference>
<dbReference type="Proteomes" id="UP000430508">
    <property type="component" value="Chromosome"/>
</dbReference>
<feature type="domain" description="Cell wall hydrolase SleB" evidence="2">
    <location>
        <begin position="167"/>
        <end position="265"/>
    </location>
</feature>
<dbReference type="Pfam" id="PF07486">
    <property type="entry name" value="Hydrolase_2"/>
    <property type="match status" value="1"/>
</dbReference>
<evidence type="ECO:0000259" key="2">
    <source>
        <dbReference type="Pfam" id="PF07486"/>
    </source>
</evidence>
<dbReference type="RefSeq" id="WP_158208549.1">
    <property type="nucleotide sequence ID" value="NZ_CP046996.1"/>
</dbReference>
<feature type="chain" id="PRO_5039094216" evidence="1">
    <location>
        <begin position="25"/>
        <end position="266"/>
    </location>
</feature>
<protein>
    <submittedName>
        <fullName evidence="3">Spore cortex-lytic protein</fullName>
    </submittedName>
</protein>
<keyword evidence="1" id="KW-0732">Signal</keyword>
<evidence type="ECO:0000313" key="4">
    <source>
        <dbReference type="Proteomes" id="UP000430508"/>
    </source>
</evidence>
<accession>A0A857DKQ0</accession>
<sequence>MEDRRCRKGLAVMLTTAIILTATAQTVYAVPEKSRELLYSRVLEIQQTVLENVMSDARDIILTKANENRIFRILLDKFSGQPENQISFVIEQLPLENKVITANIESDTVIETPKLAESADSADLINSVDSAREPERITSDVSRSSQIVYDQEDVILLAKIIYAEARGESFEGQVAVGAVVLNRVESPKFPDTIREVIYQPGQFSAVLDRQIELTPGDEAYQAALAALEGQDPSEGALFYYNPQTATDNWIKTLDVVKNIGNHNFCV</sequence>